<feature type="transmembrane region" description="Helical" evidence="3">
    <location>
        <begin position="104"/>
        <end position="127"/>
    </location>
</feature>
<dbReference type="InterPro" id="IPR005000">
    <property type="entry name" value="Aldolase/citrate-lyase_domain"/>
</dbReference>
<sequence>MCRSFRFSLWGLQIYALAGAVACFGVMLWLFYYFDGKDVFEWQGVTLNTIVSILSVAIKSSVVFVVAECMAQWKWILFARKERLLIDFDRIDGAVRGPLGSLRVLLRTHGAWVVQFGALLTILAIGLDPFAQQLIRLEPDLFFIPRNSSSSGPLALNSYASEYAMGRTMKTVLTYNISGDVGVSTTVSTELPLSMQGTILNSLSRSPAEAEQEALVRCPTSNCTFDRFTTVGICHKCNDISSSLQTVRDFSDVYYAIPNTWRASQKGSPVAALVLPNGQFIANPDGCAPYNDLWPERLQQCKNASVGAGQREMYAVTAYGTGNPRRTVSMGGMDALLWSTSIIHPSPEVVSKPVPDAWWADNGTETEGFGFWPDIPMRATECALYYCVKDVESTVQGNQLRGVVTERVEFRRHPNSFKRLEELGDNNQIPEDEADSLEFDNFWSAVDYSDLQLASTLGSKETRYNISSQSVKALSSHFQGLLRGQWNNDTDFRDALDAKPGHGKVGFNGASTGPLRENQGGIRMRADPPALDGLWGWSRNDVESNFAALATSMTNEMRRNPRPSAAPRSLNDGPTTGLSGVRDGALSLYGSVGSSTTLYRIEWPWIALHGAMLVFSLMFLFLTASSSGGRGGVPLWKSSSLAAIGHGHEVGVLLMHTDSEQAETLVRACKYPSARWPKGTRHEMVGGALGYTWVGFRQTRKEYLHSANDNVMVCVQIASRRALENVEEIAAVDGVGMLFVGPNDVAAYMGHAPFGHAEIPGVDEAAATARVLKAGLDAGKYVGHFATDADAAAARCKQGFHFVNCGADSIAIERWMSGEMGRLKSLISEDVSGK</sequence>
<evidence type="ECO:0000313" key="6">
    <source>
        <dbReference type="Proteomes" id="UP000654918"/>
    </source>
</evidence>
<keyword evidence="1" id="KW-0479">Metal-binding</keyword>
<dbReference type="InterPro" id="IPR015813">
    <property type="entry name" value="Pyrv/PenolPyrv_kinase-like_dom"/>
</dbReference>
<keyword evidence="3" id="KW-0812">Transmembrane</keyword>
<feature type="region of interest" description="Disordered" evidence="2">
    <location>
        <begin position="503"/>
        <end position="523"/>
    </location>
</feature>
<keyword evidence="3" id="KW-1133">Transmembrane helix</keyword>
<dbReference type="GO" id="GO:0003824">
    <property type="term" value="F:catalytic activity"/>
    <property type="evidence" value="ECO:0007669"/>
    <property type="project" value="InterPro"/>
</dbReference>
<accession>A0A8H6KGZ1</accession>
<evidence type="ECO:0000256" key="1">
    <source>
        <dbReference type="ARBA" id="ARBA00022723"/>
    </source>
</evidence>
<organism evidence="5 6">
    <name type="scientific">Colletotrichum plurivorum</name>
    <dbReference type="NCBI Taxonomy" id="2175906"/>
    <lineage>
        <taxon>Eukaryota</taxon>
        <taxon>Fungi</taxon>
        <taxon>Dikarya</taxon>
        <taxon>Ascomycota</taxon>
        <taxon>Pezizomycotina</taxon>
        <taxon>Sordariomycetes</taxon>
        <taxon>Hypocreomycetidae</taxon>
        <taxon>Glomerellales</taxon>
        <taxon>Glomerellaceae</taxon>
        <taxon>Colletotrichum</taxon>
        <taxon>Colletotrichum orchidearum species complex</taxon>
    </lineage>
</organism>
<dbReference type="Pfam" id="PF03328">
    <property type="entry name" value="HpcH_HpaI"/>
    <property type="match status" value="1"/>
</dbReference>
<proteinExistence type="predicted"/>
<keyword evidence="6" id="KW-1185">Reference proteome</keyword>
<keyword evidence="3" id="KW-0472">Membrane</keyword>
<reference evidence="5" key="1">
    <citation type="journal article" date="2020" name="Phytopathology">
        <title>Genome Sequence Resources of Colletotrichum truncatum, C. plurivorum, C. musicola, and C. sojae: Four Species Pathogenic to Soybean (Glycine max).</title>
        <authorList>
            <person name="Rogerio F."/>
            <person name="Boufleur T.R."/>
            <person name="Ciampi-Guillardi M."/>
            <person name="Sukno S.A."/>
            <person name="Thon M.R."/>
            <person name="Massola Junior N.S."/>
            <person name="Baroncelli R."/>
        </authorList>
    </citation>
    <scope>NUCLEOTIDE SEQUENCE</scope>
    <source>
        <strain evidence="5">LFN00145</strain>
    </source>
</reference>
<dbReference type="Proteomes" id="UP000654918">
    <property type="component" value="Unassembled WGS sequence"/>
</dbReference>
<feature type="transmembrane region" description="Helical" evidence="3">
    <location>
        <begin position="46"/>
        <end position="71"/>
    </location>
</feature>
<dbReference type="AlphaFoldDB" id="A0A8H6KGZ1"/>
<evidence type="ECO:0000256" key="3">
    <source>
        <dbReference type="SAM" id="Phobius"/>
    </source>
</evidence>
<dbReference type="Pfam" id="PF11374">
    <property type="entry name" value="DUF3176"/>
    <property type="match status" value="1"/>
</dbReference>
<name>A0A8H6KGZ1_9PEZI</name>
<feature type="region of interest" description="Disordered" evidence="2">
    <location>
        <begin position="555"/>
        <end position="577"/>
    </location>
</feature>
<dbReference type="InterPro" id="IPR040442">
    <property type="entry name" value="Pyrv_kinase-like_dom_sf"/>
</dbReference>
<dbReference type="PANTHER" id="PTHR35394">
    <property type="entry name" value="DUF3176 DOMAIN-CONTAINING PROTEIN"/>
    <property type="match status" value="1"/>
</dbReference>
<dbReference type="InterPro" id="IPR021514">
    <property type="entry name" value="DUF3176"/>
</dbReference>
<gene>
    <name evidence="5" type="ORF">CPLU01_07266</name>
</gene>
<evidence type="ECO:0000313" key="5">
    <source>
        <dbReference type="EMBL" id="KAF6830576.1"/>
    </source>
</evidence>
<dbReference type="SUPFAM" id="SSF51621">
    <property type="entry name" value="Phosphoenolpyruvate/pyruvate domain"/>
    <property type="match status" value="1"/>
</dbReference>
<dbReference type="GO" id="GO:0046872">
    <property type="term" value="F:metal ion binding"/>
    <property type="evidence" value="ECO:0007669"/>
    <property type="project" value="UniProtKB-KW"/>
</dbReference>
<dbReference type="PROSITE" id="PS51257">
    <property type="entry name" value="PROKAR_LIPOPROTEIN"/>
    <property type="match status" value="1"/>
</dbReference>
<dbReference type="EMBL" id="WIGO01000092">
    <property type="protein sequence ID" value="KAF6830576.1"/>
    <property type="molecule type" value="Genomic_DNA"/>
</dbReference>
<dbReference type="PANTHER" id="PTHR35394:SF5">
    <property type="entry name" value="DUF3176 DOMAIN-CONTAINING PROTEIN"/>
    <property type="match status" value="1"/>
</dbReference>
<evidence type="ECO:0000256" key="2">
    <source>
        <dbReference type="SAM" id="MobiDB-lite"/>
    </source>
</evidence>
<protein>
    <recommendedName>
        <fullName evidence="4">HpcH/HpaI aldolase/citrate lyase domain-containing protein</fullName>
    </recommendedName>
</protein>
<comment type="caution">
    <text evidence="5">The sequence shown here is derived from an EMBL/GenBank/DDBJ whole genome shotgun (WGS) entry which is preliminary data.</text>
</comment>
<evidence type="ECO:0000259" key="4">
    <source>
        <dbReference type="Pfam" id="PF03328"/>
    </source>
</evidence>
<dbReference type="Gene3D" id="3.20.20.60">
    <property type="entry name" value="Phosphoenolpyruvate-binding domains"/>
    <property type="match status" value="1"/>
</dbReference>
<feature type="transmembrane region" description="Helical" evidence="3">
    <location>
        <begin position="12"/>
        <end position="34"/>
    </location>
</feature>
<feature type="domain" description="HpcH/HpaI aldolase/citrate lyase" evidence="4">
    <location>
        <begin position="655"/>
        <end position="809"/>
    </location>
</feature>